<name>A0A9D2C7M8_9FIRM</name>
<evidence type="ECO:0000256" key="2">
    <source>
        <dbReference type="ARBA" id="ARBA00022679"/>
    </source>
</evidence>
<dbReference type="EMBL" id="DXDD01000163">
    <property type="protein sequence ID" value="HIY61613.1"/>
    <property type="molecule type" value="Genomic_DNA"/>
</dbReference>
<comment type="caution">
    <text evidence="4">The sequence shown here is derived from an EMBL/GenBank/DDBJ whole genome shotgun (WGS) entry which is preliminary data.</text>
</comment>
<keyword evidence="2" id="KW-0808">Transferase</keyword>
<reference evidence="4" key="2">
    <citation type="submission" date="2021-04" db="EMBL/GenBank/DDBJ databases">
        <authorList>
            <person name="Gilroy R."/>
        </authorList>
    </citation>
    <scope>NUCLEOTIDE SEQUENCE</scope>
    <source>
        <strain evidence="4">ChiSxjej3B15-24422</strain>
    </source>
</reference>
<dbReference type="SUPFAM" id="SSF53448">
    <property type="entry name" value="Nucleotide-diphospho-sugar transferases"/>
    <property type="match status" value="1"/>
</dbReference>
<sequence>MKLLTITVPCYNSEKYMRKCIDSLLPGGEDVEIIIVDDGSKDATAQIADEYAEKYPSIVKAIHKENGGHGSGVNTGIENAEGLFFKVVDSDDWVLDTAYQTILETLRGFAGGDQVLDMLISNYVYEKEGEKRKKVIRYKHVLPENEVFTWKDVHRFHKGQYILMHSVIFRTKLLRDCGLKLPEHTFYVDNLFVYEPLPYVKNMYYLDVNFYRYYIGRSDQSVNEKVMIGRIDQQLKVNRLMVDYMVSKKPLLSSQKKLRSYMTNYLDIITTVSSIMLICSETEENLEKKNELWKYIKQKDAMLFFKLRYGLLGSCTNLPGKSGRKVTVEGYKLCQRFFKFN</sequence>
<evidence type="ECO:0000259" key="3">
    <source>
        <dbReference type="Pfam" id="PF00535"/>
    </source>
</evidence>
<dbReference type="InterPro" id="IPR001173">
    <property type="entry name" value="Glyco_trans_2-like"/>
</dbReference>
<dbReference type="GO" id="GO:0016757">
    <property type="term" value="F:glycosyltransferase activity"/>
    <property type="evidence" value="ECO:0007669"/>
    <property type="project" value="UniProtKB-KW"/>
</dbReference>
<dbReference type="CDD" id="cd00761">
    <property type="entry name" value="Glyco_tranf_GTA_type"/>
    <property type="match status" value="1"/>
</dbReference>
<dbReference type="Proteomes" id="UP000824007">
    <property type="component" value="Unassembled WGS sequence"/>
</dbReference>
<dbReference type="AlphaFoldDB" id="A0A9D2C7M8"/>
<accession>A0A9D2C7M8</accession>
<dbReference type="PANTHER" id="PTHR22916:SF51">
    <property type="entry name" value="GLYCOSYLTRANSFERASE EPSH-RELATED"/>
    <property type="match status" value="1"/>
</dbReference>
<evidence type="ECO:0000256" key="1">
    <source>
        <dbReference type="ARBA" id="ARBA00022676"/>
    </source>
</evidence>
<keyword evidence="1" id="KW-0328">Glycosyltransferase</keyword>
<organism evidence="4 5">
    <name type="scientific">Candidatus Eisenbergiella pullistercoris</name>
    <dbReference type="NCBI Taxonomy" id="2838555"/>
    <lineage>
        <taxon>Bacteria</taxon>
        <taxon>Bacillati</taxon>
        <taxon>Bacillota</taxon>
        <taxon>Clostridia</taxon>
        <taxon>Lachnospirales</taxon>
        <taxon>Lachnospiraceae</taxon>
        <taxon>Eisenbergiella</taxon>
    </lineage>
</organism>
<protein>
    <submittedName>
        <fullName evidence="4">Glycosyltransferase family 2 protein</fullName>
    </submittedName>
</protein>
<evidence type="ECO:0000313" key="4">
    <source>
        <dbReference type="EMBL" id="HIY61613.1"/>
    </source>
</evidence>
<dbReference type="Gene3D" id="3.90.550.10">
    <property type="entry name" value="Spore Coat Polysaccharide Biosynthesis Protein SpsA, Chain A"/>
    <property type="match status" value="1"/>
</dbReference>
<dbReference type="PANTHER" id="PTHR22916">
    <property type="entry name" value="GLYCOSYLTRANSFERASE"/>
    <property type="match status" value="1"/>
</dbReference>
<reference evidence="4" key="1">
    <citation type="journal article" date="2021" name="PeerJ">
        <title>Extensive microbial diversity within the chicken gut microbiome revealed by metagenomics and culture.</title>
        <authorList>
            <person name="Gilroy R."/>
            <person name="Ravi A."/>
            <person name="Getino M."/>
            <person name="Pursley I."/>
            <person name="Horton D.L."/>
            <person name="Alikhan N.F."/>
            <person name="Baker D."/>
            <person name="Gharbi K."/>
            <person name="Hall N."/>
            <person name="Watson M."/>
            <person name="Adriaenssens E.M."/>
            <person name="Foster-Nyarko E."/>
            <person name="Jarju S."/>
            <person name="Secka A."/>
            <person name="Antonio M."/>
            <person name="Oren A."/>
            <person name="Chaudhuri R.R."/>
            <person name="La Ragione R."/>
            <person name="Hildebrand F."/>
            <person name="Pallen M.J."/>
        </authorList>
    </citation>
    <scope>NUCLEOTIDE SEQUENCE</scope>
    <source>
        <strain evidence="4">ChiSxjej3B15-24422</strain>
    </source>
</reference>
<dbReference type="Pfam" id="PF00535">
    <property type="entry name" value="Glycos_transf_2"/>
    <property type="match status" value="1"/>
</dbReference>
<proteinExistence type="predicted"/>
<gene>
    <name evidence="4" type="ORF">H9831_13185</name>
</gene>
<feature type="domain" description="Glycosyltransferase 2-like" evidence="3">
    <location>
        <begin position="6"/>
        <end position="107"/>
    </location>
</feature>
<evidence type="ECO:0000313" key="5">
    <source>
        <dbReference type="Proteomes" id="UP000824007"/>
    </source>
</evidence>
<dbReference type="InterPro" id="IPR029044">
    <property type="entry name" value="Nucleotide-diphossugar_trans"/>
</dbReference>